<dbReference type="EMBL" id="UZAF01023240">
    <property type="protein sequence ID" value="VDO89116.1"/>
    <property type="molecule type" value="Genomic_DNA"/>
</dbReference>
<keyword evidence="3" id="KW-1185">Reference proteome</keyword>
<dbReference type="AlphaFoldDB" id="A0A0N4XAC0"/>
<sequence length="119" mass="13188">MMAASDTTSCPDCHSRTVRWRNTLSGLLWAIFCFPCGIYCCLKRRQQHCSQCDCDVIKSSRDAQKDSFGYSFRGYQTMEKGIPASLAVAYRNSAYTASSQSSTGIPEASCNSRTDLIDV</sequence>
<evidence type="ECO:0000313" key="3">
    <source>
        <dbReference type="Proteomes" id="UP000268014"/>
    </source>
</evidence>
<accession>A0A0N4XAC0</accession>
<dbReference type="OrthoDB" id="2564984at2759"/>
<evidence type="ECO:0000256" key="1">
    <source>
        <dbReference type="SAM" id="Phobius"/>
    </source>
</evidence>
<evidence type="ECO:0000313" key="2">
    <source>
        <dbReference type="EMBL" id="VDO89116.1"/>
    </source>
</evidence>
<proteinExistence type="predicted"/>
<gene>
    <name evidence="2" type="ORF">HPLM_LOCUS21304</name>
</gene>
<evidence type="ECO:0000313" key="4">
    <source>
        <dbReference type="WBParaSite" id="HPLM_0002131501-mRNA-1"/>
    </source>
</evidence>
<keyword evidence="1" id="KW-0812">Transmembrane</keyword>
<dbReference type="Proteomes" id="UP000268014">
    <property type="component" value="Unassembled WGS sequence"/>
</dbReference>
<protein>
    <submittedName>
        <fullName evidence="4">Brain protein I3</fullName>
    </submittedName>
</protein>
<feature type="transmembrane region" description="Helical" evidence="1">
    <location>
        <begin position="24"/>
        <end position="42"/>
    </location>
</feature>
<name>A0A0N4XAC0_HAEPC</name>
<reference evidence="4" key="1">
    <citation type="submission" date="2017-02" db="UniProtKB">
        <authorList>
            <consortium name="WormBaseParasite"/>
        </authorList>
    </citation>
    <scope>IDENTIFICATION</scope>
</reference>
<dbReference type="InterPro" id="IPR019317">
    <property type="entry name" value="BRI3"/>
</dbReference>
<organism evidence="4">
    <name type="scientific">Haemonchus placei</name>
    <name type="common">Barber's pole worm</name>
    <dbReference type="NCBI Taxonomy" id="6290"/>
    <lineage>
        <taxon>Eukaryota</taxon>
        <taxon>Metazoa</taxon>
        <taxon>Ecdysozoa</taxon>
        <taxon>Nematoda</taxon>
        <taxon>Chromadorea</taxon>
        <taxon>Rhabditida</taxon>
        <taxon>Rhabditina</taxon>
        <taxon>Rhabditomorpha</taxon>
        <taxon>Strongyloidea</taxon>
        <taxon>Trichostrongylidae</taxon>
        <taxon>Haemonchus</taxon>
    </lineage>
</organism>
<dbReference type="WBParaSite" id="HPLM_0002131501-mRNA-1">
    <property type="protein sequence ID" value="HPLM_0002131501-mRNA-1"/>
    <property type="gene ID" value="HPLM_0002131501"/>
</dbReference>
<reference evidence="2 3" key="2">
    <citation type="submission" date="2018-11" db="EMBL/GenBank/DDBJ databases">
        <authorList>
            <consortium name="Pathogen Informatics"/>
        </authorList>
    </citation>
    <scope>NUCLEOTIDE SEQUENCE [LARGE SCALE GENOMIC DNA]</scope>
    <source>
        <strain evidence="2 3">MHpl1</strain>
    </source>
</reference>
<keyword evidence="1" id="KW-1133">Transmembrane helix</keyword>
<dbReference type="OMA" id="RFSWRAI"/>
<dbReference type="Pfam" id="PF10164">
    <property type="entry name" value="BRI3"/>
    <property type="match status" value="1"/>
</dbReference>
<keyword evidence="1" id="KW-0472">Membrane</keyword>